<keyword evidence="1" id="KW-0175">Coiled coil</keyword>
<comment type="caution">
    <text evidence="5">The sequence shown here is derived from an EMBL/GenBank/DDBJ whole genome shotgun (WGS) entry which is preliminary data.</text>
</comment>
<dbReference type="PANTHER" id="PTHR10622">
    <property type="entry name" value="HET DOMAIN-CONTAINING PROTEIN"/>
    <property type="match status" value="1"/>
</dbReference>
<feature type="domain" description="Heterokaryon incompatibility" evidence="3">
    <location>
        <begin position="22"/>
        <end position="109"/>
    </location>
</feature>
<sequence>MRLLNANTIKLEEFNEADAPPYAILSHTWGSQEVTFQEIQGDGLVPGSKAAGYEKISRTCRQALKQGLGYAWVDTCCIDKSSSAELSEAINSMFRWYQNAWVCYTYLSDVPSAVGAKSILSKSRWFTRGWTLQELLAPRRLVFFAADWHPIGTRGSLGELVSQATGIPGAFLRDDGEGTYKMPRGASVAQRMSWASRRQTTRPEDLAYCLLGIFGINMPLLYGEGRNAFVRLQEEIIRHTDDQSVFAWAHPGEPTIGSRRFDGDARVGSLLAPSPEYFGGSGDIMPADIPGESAPFSLTSRGVRANLRVFRGDWGHVGILHCRRSNELTTLLAIAVTRESDGRLAREVDQPLQLVNFRTWSQTPAAPNYLRTGAAPENSQIPEGCLIVEGLPERLRIRHVSKGFTWSASTGLITRDSNWVGGTYVTRWPEDFVLHIFLQPKPPKDSPYDLVTVTVRVRRLHSRTELVACRIEHSKCGQPVAGVNQLPERFFATVRKLDLFGRKAFVIEISEWKDELRLLERRLPLLQMRLRSFLSNRFFDFMDATNAWRALQHWEPILEFALAKPACGIALRLTLWPPSVPQLLRWTDMIANATTRRLPQPAWLWAVILSLRLAWSRIGHGAPTRRFTSLLLDPYVAVLVILSLLSINLAKWILLLEIITTNWTLPLLLYYVRHRSESRPL</sequence>
<dbReference type="Pfam" id="PF26640">
    <property type="entry name" value="DUF8212"/>
    <property type="match status" value="1"/>
</dbReference>
<dbReference type="PANTHER" id="PTHR10622:SF10">
    <property type="entry name" value="HET DOMAIN-CONTAINING PROTEIN"/>
    <property type="match status" value="1"/>
</dbReference>
<dbReference type="InterPro" id="IPR058525">
    <property type="entry name" value="DUF8212"/>
</dbReference>
<keyword evidence="2" id="KW-0472">Membrane</keyword>
<dbReference type="EMBL" id="ONZQ02000010">
    <property type="protein sequence ID" value="SPO04558.1"/>
    <property type="molecule type" value="Genomic_DNA"/>
</dbReference>
<evidence type="ECO:0000259" key="4">
    <source>
        <dbReference type="Pfam" id="PF26640"/>
    </source>
</evidence>
<name>A0AAE8SX96_9PEZI</name>
<evidence type="ECO:0000256" key="1">
    <source>
        <dbReference type="SAM" id="Coils"/>
    </source>
</evidence>
<evidence type="ECO:0000256" key="2">
    <source>
        <dbReference type="SAM" id="Phobius"/>
    </source>
</evidence>
<reference evidence="5" key="1">
    <citation type="submission" date="2018-03" db="EMBL/GenBank/DDBJ databases">
        <authorList>
            <person name="Guldener U."/>
        </authorList>
    </citation>
    <scope>NUCLEOTIDE SEQUENCE</scope>
</reference>
<dbReference type="InterPro" id="IPR010730">
    <property type="entry name" value="HET"/>
</dbReference>
<dbReference type="Proteomes" id="UP001187682">
    <property type="component" value="Unassembled WGS sequence"/>
</dbReference>
<evidence type="ECO:0000259" key="3">
    <source>
        <dbReference type="Pfam" id="PF06985"/>
    </source>
</evidence>
<feature type="domain" description="DUF8212" evidence="4">
    <location>
        <begin position="227"/>
        <end position="252"/>
    </location>
</feature>
<feature type="transmembrane region" description="Helical" evidence="2">
    <location>
        <begin position="630"/>
        <end position="647"/>
    </location>
</feature>
<keyword evidence="6" id="KW-1185">Reference proteome</keyword>
<dbReference type="Pfam" id="PF06985">
    <property type="entry name" value="HET"/>
    <property type="match status" value="1"/>
</dbReference>
<protein>
    <recommendedName>
        <fullName evidence="7">Heterokaryon incompatibility domain-containing protein</fullName>
    </recommendedName>
</protein>
<feature type="coiled-coil region" evidence="1">
    <location>
        <begin position="502"/>
        <end position="529"/>
    </location>
</feature>
<dbReference type="AlphaFoldDB" id="A0AAE8SX96"/>
<evidence type="ECO:0000313" key="6">
    <source>
        <dbReference type="Proteomes" id="UP001187682"/>
    </source>
</evidence>
<keyword evidence="2" id="KW-1133">Transmembrane helix</keyword>
<accession>A0AAE8SX96</accession>
<gene>
    <name evidence="5" type="ORF">DNG_07243</name>
</gene>
<evidence type="ECO:0008006" key="7">
    <source>
        <dbReference type="Google" id="ProtNLM"/>
    </source>
</evidence>
<evidence type="ECO:0000313" key="5">
    <source>
        <dbReference type="EMBL" id="SPO04558.1"/>
    </source>
</evidence>
<keyword evidence="2" id="KW-0812">Transmembrane</keyword>
<organism evidence="5 6">
    <name type="scientific">Cephalotrichum gorgonifer</name>
    <dbReference type="NCBI Taxonomy" id="2041049"/>
    <lineage>
        <taxon>Eukaryota</taxon>
        <taxon>Fungi</taxon>
        <taxon>Dikarya</taxon>
        <taxon>Ascomycota</taxon>
        <taxon>Pezizomycotina</taxon>
        <taxon>Sordariomycetes</taxon>
        <taxon>Hypocreomycetidae</taxon>
        <taxon>Microascales</taxon>
        <taxon>Microascaceae</taxon>
        <taxon>Cephalotrichum</taxon>
    </lineage>
</organism>
<proteinExistence type="predicted"/>